<organism evidence="3">
    <name type="scientific">Klosneuvirus KNV1</name>
    <dbReference type="NCBI Taxonomy" id="1977640"/>
    <lineage>
        <taxon>Viruses</taxon>
        <taxon>Varidnaviria</taxon>
        <taxon>Bamfordvirae</taxon>
        <taxon>Nucleocytoviricota</taxon>
        <taxon>Megaviricetes</taxon>
        <taxon>Imitervirales</taxon>
        <taxon>Mimiviridae</taxon>
        <taxon>Klosneuvirinae</taxon>
        <taxon>Klosneuvirus</taxon>
    </lineage>
</organism>
<protein>
    <recommendedName>
        <fullName evidence="2">Minor capsid protein P9 transmembrane helices domain-containing protein</fullName>
    </recommendedName>
</protein>
<feature type="transmembrane region" description="Helical" evidence="1">
    <location>
        <begin position="93"/>
        <end position="109"/>
    </location>
</feature>
<name>A0A1V0SHR1_9VIRU</name>
<dbReference type="InterPro" id="IPR043915">
    <property type="entry name" value="P9_TM"/>
</dbReference>
<gene>
    <name evidence="3" type="ORF">Klosneuvirus_1_123</name>
</gene>
<keyword evidence="1" id="KW-1133">Transmembrane helix</keyword>
<reference evidence="3" key="1">
    <citation type="journal article" date="2017" name="Science">
        <title>Giant viruses with an expanded complement of translation system components.</title>
        <authorList>
            <person name="Schulz F."/>
            <person name="Yutin N."/>
            <person name="Ivanova N.N."/>
            <person name="Ortega D.R."/>
            <person name="Lee T.K."/>
            <person name="Vierheilig J."/>
            <person name="Daims H."/>
            <person name="Horn M."/>
            <person name="Wagner M."/>
            <person name="Jensen G.J."/>
            <person name="Kyrpides N.C."/>
            <person name="Koonin E.V."/>
            <person name="Woyke T."/>
        </authorList>
    </citation>
    <scope>NUCLEOTIDE SEQUENCE</scope>
    <source>
        <strain evidence="3">KNV1</strain>
    </source>
</reference>
<proteinExistence type="predicted"/>
<feature type="domain" description="Minor capsid protein P9 transmembrane helices" evidence="2">
    <location>
        <begin position="40"/>
        <end position="106"/>
    </location>
</feature>
<evidence type="ECO:0000259" key="2">
    <source>
        <dbReference type="Pfam" id="PF19066"/>
    </source>
</evidence>
<dbReference type="Pfam" id="PF19066">
    <property type="entry name" value="P9_TM"/>
    <property type="match status" value="1"/>
</dbReference>
<evidence type="ECO:0000256" key="1">
    <source>
        <dbReference type="SAM" id="Phobius"/>
    </source>
</evidence>
<evidence type="ECO:0000313" key="3">
    <source>
        <dbReference type="EMBL" id="ARF11266.1"/>
    </source>
</evidence>
<keyword evidence="1" id="KW-0472">Membrane</keyword>
<sequence length="324" mass="37641">MYNFILNLMIYMSSPNISYNNSCNNDLALCKSSVSTKDKFWLDEPTVLYKNNNYLHFMPVYEMTRNQQLNALSRLAFYTMALLFLFTRSKYSIIIPVTFILLLVLIDKFKIFDPDSNQKELNRILEIRQAKADHQDELVNKEYHQDGTPILKSYDEIVKDEFGHPGYSVGVGKYDPDGKLLIGQEWGPKGNPEQRNLYTVDEQLDYQKNTCRRPTPDNPMMNPSVEDFETFNPPAACNAEDSNIQESIKVNFNQNLFRDVDDVWERANSQRQFYTIPNTAIPNNQTEFAHWLYKLPDYDVCKEGSGVGCARYDPLPTRTPESHF</sequence>
<keyword evidence="1" id="KW-0812">Transmembrane</keyword>
<accession>A0A1V0SHR1</accession>
<dbReference type="EMBL" id="KY684108">
    <property type="protein sequence ID" value="ARF11266.1"/>
    <property type="molecule type" value="Genomic_DNA"/>
</dbReference>